<gene>
    <name evidence="1" type="ORF">EIP91_000912</name>
</gene>
<dbReference type="EMBL" id="RWJN01000120">
    <property type="protein sequence ID" value="TCD66834.1"/>
    <property type="molecule type" value="Genomic_DNA"/>
</dbReference>
<evidence type="ECO:0000313" key="1">
    <source>
        <dbReference type="EMBL" id="TCD66834.1"/>
    </source>
</evidence>
<dbReference type="Proteomes" id="UP000292702">
    <property type="component" value="Unassembled WGS sequence"/>
</dbReference>
<reference evidence="1 2" key="1">
    <citation type="submission" date="2018-11" db="EMBL/GenBank/DDBJ databases">
        <title>Genome assembly of Steccherinum ochraceum LE-BIN_3174, the white-rot fungus of the Steccherinaceae family (The Residual Polyporoid clade, Polyporales, Basidiomycota).</title>
        <authorList>
            <person name="Fedorova T.V."/>
            <person name="Glazunova O.A."/>
            <person name="Landesman E.O."/>
            <person name="Moiseenko K.V."/>
            <person name="Psurtseva N.V."/>
            <person name="Savinova O.S."/>
            <person name="Shakhova N.V."/>
            <person name="Tyazhelova T.V."/>
            <person name="Vasina D.V."/>
        </authorList>
    </citation>
    <scope>NUCLEOTIDE SEQUENCE [LARGE SCALE GENOMIC DNA]</scope>
    <source>
        <strain evidence="1 2">LE-BIN_3174</strain>
    </source>
</reference>
<accession>A0A4R0RVP1</accession>
<sequence length="123" mass="13990">MSLGSYNDGEDYDFDVYLWYPSSRPEVVVPEGVDLGPEIPLIYERQLDDQLDDATSEWPSLSSTYSAASDYDFPCKRDMDKAGYSRFFSSGLVLTSQQVTRRLDGFIRTVGKHLKAIVQRFKA</sequence>
<protein>
    <submittedName>
        <fullName evidence="1">Uncharacterized protein</fullName>
    </submittedName>
</protein>
<name>A0A4R0RVP1_9APHY</name>
<dbReference type="AlphaFoldDB" id="A0A4R0RVP1"/>
<proteinExistence type="predicted"/>
<keyword evidence="2" id="KW-1185">Reference proteome</keyword>
<comment type="caution">
    <text evidence="1">The sequence shown here is derived from an EMBL/GenBank/DDBJ whole genome shotgun (WGS) entry which is preliminary data.</text>
</comment>
<dbReference type="OrthoDB" id="2799347at2759"/>
<organism evidence="1 2">
    <name type="scientific">Steccherinum ochraceum</name>
    <dbReference type="NCBI Taxonomy" id="92696"/>
    <lineage>
        <taxon>Eukaryota</taxon>
        <taxon>Fungi</taxon>
        <taxon>Dikarya</taxon>
        <taxon>Basidiomycota</taxon>
        <taxon>Agaricomycotina</taxon>
        <taxon>Agaricomycetes</taxon>
        <taxon>Polyporales</taxon>
        <taxon>Steccherinaceae</taxon>
        <taxon>Steccherinum</taxon>
    </lineage>
</organism>
<evidence type="ECO:0000313" key="2">
    <source>
        <dbReference type="Proteomes" id="UP000292702"/>
    </source>
</evidence>